<feature type="domain" description="F-box" evidence="5">
    <location>
        <begin position="266"/>
        <end position="312"/>
    </location>
</feature>
<dbReference type="InterPro" id="IPR032675">
    <property type="entry name" value="LRR_dom_sf"/>
</dbReference>
<dbReference type="AlphaFoldDB" id="A0AAW0W2I9"/>
<dbReference type="Gene3D" id="1.20.120.520">
    <property type="entry name" value="nmb1532 protein domain like"/>
    <property type="match status" value="1"/>
</dbReference>
<dbReference type="SUPFAM" id="SSF52047">
    <property type="entry name" value="RNI-like"/>
    <property type="match status" value="1"/>
</dbReference>
<keyword evidence="3" id="KW-0833">Ubl conjugation pathway</keyword>
<dbReference type="InterPro" id="IPR006553">
    <property type="entry name" value="Leu-rich_rpt_Cys-con_subtyp"/>
</dbReference>
<dbReference type="PANTHER" id="PTHR13318">
    <property type="entry name" value="PARTNER OF PAIRED, ISOFORM B-RELATED"/>
    <property type="match status" value="1"/>
</dbReference>
<dbReference type="SMART" id="SM00256">
    <property type="entry name" value="FBOX"/>
    <property type="match status" value="1"/>
</dbReference>
<evidence type="ECO:0000256" key="1">
    <source>
        <dbReference type="ARBA" id="ARBA00022490"/>
    </source>
</evidence>
<dbReference type="Proteomes" id="UP001445076">
    <property type="component" value="Unassembled WGS sequence"/>
</dbReference>
<keyword evidence="4" id="KW-0408">Iron</keyword>
<keyword evidence="2" id="KW-0479">Metal-binding</keyword>
<dbReference type="InterPro" id="IPR001611">
    <property type="entry name" value="Leu-rich_rpt"/>
</dbReference>
<comment type="caution">
    <text evidence="6">The sequence shown here is derived from an EMBL/GenBank/DDBJ whole genome shotgun (WGS) entry which is preliminary data.</text>
</comment>
<dbReference type="InterPro" id="IPR045808">
    <property type="entry name" value="Hr_FBXL5"/>
</dbReference>
<dbReference type="InterPro" id="IPR036047">
    <property type="entry name" value="F-box-like_dom_sf"/>
</dbReference>
<evidence type="ECO:0000256" key="2">
    <source>
        <dbReference type="ARBA" id="ARBA00022723"/>
    </source>
</evidence>
<dbReference type="PROSITE" id="PS50181">
    <property type="entry name" value="FBOX"/>
    <property type="match status" value="1"/>
</dbReference>
<keyword evidence="1" id="KW-0963">Cytoplasm</keyword>
<dbReference type="GO" id="GO:0006879">
    <property type="term" value="P:intracellular iron ion homeostasis"/>
    <property type="evidence" value="ECO:0007669"/>
    <property type="project" value="InterPro"/>
</dbReference>
<evidence type="ECO:0000259" key="5">
    <source>
        <dbReference type="PROSITE" id="PS50181"/>
    </source>
</evidence>
<dbReference type="Gene3D" id="3.80.10.10">
    <property type="entry name" value="Ribonuclease Inhibitor"/>
    <property type="match status" value="2"/>
</dbReference>
<dbReference type="GO" id="GO:0019005">
    <property type="term" value="C:SCF ubiquitin ligase complex"/>
    <property type="evidence" value="ECO:0007669"/>
    <property type="project" value="TreeGrafter"/>
</dbReference>
<dbReference type="GO" id="GO:0046872">
    <property type="term" value="F:metal ion binding"/>
    <property type="evidence" value="ECO:0007669"/>
    <property type="project" value="UniProtKB-KW"/>
</dbReference>
<proteinExistence type="predicted"/>
<accession>A0AAW0W2I9</accession>
<sequence>MAPRVPDEIDVFTAPHSRMKELVNIYTEKCVDFRDGSEVISLLQDLTNTLYEFKSHESIENIFIMDQLKNRLKQRKIINAAICDCHNDNRLADVVQLVRTGTQVRERSIGERVSFGLKLQQAFEDFVRNFLPHMEEEEQVFQPLLVEYFDYDELKILKEVVLKEHELVKERQCFEKAHEEEPENNDIVKDLRDLDWDLCFLEEPFCDRENCETAEVTPDEDSFNHNYDTHTHALPDLPSVNSSELFTFHSTYVEKSEALSWAVPDDVPVPSLPIEILVEIFQYLTPPDLSRCSQVCMSWNNGVFSPSLWSALYPVQWARGIWKAENVGLCHALEDAALSKQGHEDISKWDEDADVDEAEEERDPLADNEYFVLESLVTWVLPRVGVGVSTLVVDAGYGISSRLLQQALLLCPNLTTLSAAHTQIDHYSFKGLWLQGSLQKLQVLNLQGCEMIDDLALEYLAQCARSAQCPEGNVLNFPHSNFSECLEVPEEINYDDGYGKEVWTVMGDQEVYRFCKYYNCWCRHVDSLPLSNVESDLLWNNSYSTGNPCENNLYSVDTPCQNSKEQINVNRVKGVNSKHLTKDYSQSSDYSLSSQTTTKSNFPYPQLERDIEEICCYPKNSASLGVVPSGLYCRKQAYPPSRLTHTVNPMPSNCSHHMQLVSLNLSGCWRVTDEGLLAMLYARILDNLRNVDVSGCYQLTGGGLEIFVSACPTLQPENLWYCDNIEDGPYPTQANGCANLCNPVRVCCRSGK</sequence>
<dbReference type="Gene3D" id="1.20.1280.50">
    <property type="match status" value="1"/>
</dbReference>
<dbReference type="Pfam" id="PF12937">
    <property type="entry name" value="F-box-like"/>
    <property type="match status" value="1"/>
</dbReference>
<dbReference type="EMBL" id="JARKIK010000088">
    <property type="protein sequence ID" value="KAK8723608.1"/>
    <property type="molecule type" value="Genomic_DNA"/>
</dbReference>
<dbReference type="GO" id="GO:0031146">
    <property type="term" value="P:SCF-dependent proteasomal ubiquitin-dependent protein catabolic process"/>
    <property type="evidence" value="ECO:0007669"/>
    <property type="project" value="TreeGrafter"/>
</dbReference>
<dbReference type="InterPro" id="IPR001810">
    <property type="entry name" value="F-box_dom"/>
</dbReference>
<evidence type="ECO:0000313" key="7">
    <source>
        <dbReference type="Proteomes" id="UP001445076"/>
    </source>
</evidence>
<evidence type="ECO:0000256" key="4">
    <source>
        <dbReference type="ARBA" id="ARBA00023004"/>
    </source>
</evidence>
<protein>
    <recommendedName>
        <fullName evidence="5">F-box domain-containing protein</fullName>
    </recommendedName>
</protein>
<dbReference type="CDD" id="cd12109">
    <property type="entry name" value="Hr_FBXL5"/>
    <property type="match status" value="1"/>
</dbReference>
<keyword evidence="7" id="KW-1185">Reference proteome</keyword>
<dbReference type="Pfam" id="PF13516">
    <property type="entry name" value="LRR_6"/>
    <property type="match status" value="2"/>
</dbReference>
<dbReference type="SUPFAM" id="SSF81383">
    <property type="entry name" value="F-box domain"/>
    <property type="match status" value="1"/>
</dbReference>
<name>A0AAW0W2I9_CHEQU</name>
<gene>
    <name evidence="6" type="ORF">OTU49_011461</name>
</gene>
<evidence type="ECO:0000256" key="3">
    <source>
        <dbReference type="ARBA" id="ARBA00022786"/>
    </source>
</evidence>
<dbReference type="SMART" id="SM00367">
    <property type="entry name" value="LRR_CC"/>
    <property type="match status" value="3"/>
</dbReference>
<reference evidence="6 7" key="1">
    <citation type="journal article" date="2024" name="BMC Genomics">
        <title>Genome assembly of redclaw crayfish (Cherax quadricarinatus) provides insights into its immune adaptation and hypoxia tolerance.</title>
        <authorList>
            <person name="Liu Z."/>
            <person name="Zheng J."/>
            <person name="Li H."/>
            <person name="Fang K."/>
            <person name="Wang S."/>
            <person name="He J."/>
            <person name="Zhou D."/>
            <person name="Weng S."/>
            <person name="Chi M."/>
            <person name="Gu Z."/>
            <person name="He J."/>
            <person name="Li F."/>
            <person name="Wang M."/>
        </authorList>
    </citation>
    <scope>NUCLEOTIDE SEQUENCE [LARGE SCALE GENOMIC DNA]</scope>
    <source>
        <strain evidence="6">ZL_2023a</strain>
    </source>
</reference>
<evidence type="ECO:0000313" key="6">
    <source>
        <dbReference type="EMBL" id="KAK8723608.1"/>
    </source>
</evidence>
<organism evidence="6 7">
    <name type="scientific">Cherax quadricarinatus</name>
    <name type="common">Australian red claw crayfish</name>
    <dbReference type="NCBI Taxonomy" id="27406"/>
    <lineage>
        <taxon>Eukaryota</taxon>
        <taxon>Metazoa</taxon>
        <taxon>Ecdysozoa</taxon>
        <taxon>Arthropoda</taxon>
        <taxon>Crustacea</taxon>
        <taxon>Multicrustacea</taxon>
        <taxon>Malacostraca</taxon>
        <taxon>Eumalacostraca</taxon>
        <taxon>Eucarida</taxon>
        <taxon>Decapoda</taxon>
        <taxon>Pleocyemata</taxon>
        <taxon>Astacidea</taxon>
        <taxon>Parastacoidea</taxon>
        <taxon>Parastacidae</taxon>
        <taxon>Cherax</taxon>
    </lineage>
</organism>